<dbReference type="RefSeq" id="WP_345609809.1">
    <property type="nucleotide sequence ID" value="NZ_BAABJV010000001.1"/>
</dbReference>
<evidence type="ECO:0000313" key="17">
    <source>
        <dbReference type="EMBL" id="GAA4761436.1"/>
    </source>
</evidence>
<keyword evidence="11" id="KW-0482">Metalloprotease</keyword>
<accession>A0ABP8ZNB4</accession>
<evidence type="ECO:0000256" key="10">
    <source>
        <dbReference type="ARBA" id="ARBA00022833"/>
    </source>
</evidence>
<feature type="region of interest" description="Disordered" evidence="13">
    <location>
        <begin position="78"/>
        <end position="113"/>
    </location>
</feature>
<dbReference type="PANTHER" id="PTHR13062">
    <property type="entry name" value="COLLAGENASE"/>
    <property type="match status" value="1"/>
</dbReference>
<evidence type="ECO:0000256" key="12">
    <source>
        <dbReference type="ARBA" id="ARBA00023145"/>
    </source>
</evidence>
<keyword evidence="6" id="KW-0645">Protease</keyword>
<dbReference type="InterPro" id="IPR007280">
    <property type="entry name" value="Peptidase_C_arc/bac"/>
</dbReference>
<feature type="region of interest" description="Disordered" evidence="13">
    <location>
        <begin position="29"/>
        <end position="65"/>
    </location>
</feature>
<keyword evidence="7" id="KW-0479">Metal-binding</keyword>
<name>A0ABP8ZNB4_9ACTN</name>
<comment type="catalytic activity">
    <reaction evidence="1">
        <text>Digestion of native collagen in the triple helical region at Xaa-|-Gly bonds. With synthetic peptides, a preference is shown for Gly at P3 and P1', Pro and Ala at P2 and P2', and hydroxyproline, Ala or Arg at P3'.</text>
        <dbReference type="EC" id="3.4.24.3"/>
    </reaction>
</comment>
<evidence type="ECO:0000256" key="2">
    <source>
        <dbReference type="ARBA" id="ARBA00001947"/>
    </source>
</evidence>
<dbReference type="Gene3D" id="2.60.120.380">
    <property type="match status" value="1"/>
</dbReference>
<feature type="compositionally biased region" description="Basic and acidic residues" evidence="13">
    <location>
        <begin position="88"/>
        <end position="104"/>
    </location>
</feature>
<dbReference type="Pfam" id="PF08453">
    <property type="entry name" value="Peptidase_M9_N"/>
    <property type="match status" value="1"/>
</dbReference>
<evidence type="ECO:0000256" key="13">
    <source>
        <dbReference type="SAM" id="MobiDB-lite"/>
    </source>
</evidence>
<dbReference type="EMBL" id="BAABJV010000001">
    <property type="protein sequence ID" value="GAA4761436.1"/>
    <property type="molecule type" value="Genomic_DNA"/>
</dbReference>
<dbReference type="Proteomes" id="UP001501147">
    <property type="component" value="Unassembled WGS sequence"/>
</dbReference>
<comment type="cofactor">
    <cofactor evidence="2">
        <name>Zn(2+)</name>
        <dbReference type="ChEBI" id="CHEBI:29105"/>
    </cofactor>
</comment>
<evidence type="ECO:0000256" key="11">
    <source>
        <dbReference type="ARBA" id="ARBA00023049"/>
    </source>
</evidence>
<keyword evidence="18" id="KW-1185">Reference proteome</keyword>
<reference evidence="18" key="1">
    <citation type="journal article" date="2019" name="Int. J. Syst. Evol. Microbiol.">
        <title>The Global Catalogue of Microorganisms (GCM) 10K type strain sequencing project: providing services to taxonomists for standard genome sequencing and annotation.</title>
        <authorList>
            <consortium name="The Broad Institute Genomics Platform"/>
            <consortium name="The Broad Institute Genome Sequencing Center for Infectious Disease"/>
            <person name="Wu L."/>
            <person name="Ma J."/>
        </authorList>
    </citation>
    <scope>NUCLEOTIDE SEQUENCE [LARGE SCALE GENOMIC DNA]</scope>
    <source>
        <strain evidence="18">JCM 18324</strain>
    </source>
</reference>
<feature type="signal peptide" evidence="14">
    <location>
        <begin position="1"/>
        <end position="30"/>
    </location>
</feature>
<comment type="subcellular location">
    <subcellularLocation>
        <location evidence="3">Secreted</location>
    </subcellularLocation>
</comment>
<keyword evidence="12" id="KW-0865">Zymogen</keyword>
<feature type="chain" id="PRO_5045866932" description="microbial collagenase" evidence="14">
    <location>
        <begin position="31"/>
        <end position="766"/>
    </location>
</feature>
<dbReference type="Pfam" id="PF01752">
    <property type="entry name" value="Peptidase_M9"/>
    <property type="match status" value="1"/>
</dbReference>
<evidence type="ECO:0000259" key="15">
    <source>
        <dbReference type="Pfam" id="PF04151"/>
    </source>
</evidence>
<evidence type="ECO:0000259" key="16">
    <source>
        <dbReference type="Pfam" id="PF08453"/>
    </source>
</evidence>
<evidence type="ECO:0000256" key="14">
    <source>
        <dbReference type="SAM" id="SignalP"/>
    </source>
</evidence>
<evidence type="ECO:0000256" key="3">
    <source>
        <dbReference type="ARBA" id="ARBA00004613"/>
    </source>
</evidence>
<evidence type="ECO:0000313" key="18">
    <source>
        <dbReference type="Proteomes" id="UP001501147"/>
    </source>
</evidence>
<protein>
    <recommendedName>
        <fullName evidence="4">microbial collagenase</fullName>
        <ecNumber evidence="4">3.4.24.3</ecNumber>
    </recommendedName>
</protein>
<evidence type="ECO:0000256" key="9">
    <source>
        <dbReference type="ARBA" id="ARBA00022801"/>
    </source>
</evidence>
<dbReference type="Gene3D" id="1.10.390.20">
    <property type="match status" value="1"/>
</dbReference>
<keyword evidence="5" id="KW-0964">Secreted</keyword>
<sequence>MLVRRGTGAALPLALAGAVGLALLAPPAHARPDSPPATTAPGPARPSHPGAAPAPAPRAQQSAGPDLGHVAAERLAASQLPPLGADTSRLRTSYDDHDVSREPDAAVPPVSPSAACDPADFTGSTGEALVRRIKAAATACVNTLFGLTGEDARLAFREAQMTSVARALRDASADYPGDPSTGTPQLVLFLRAGYYVQWYHPDDVGPYGSGLRTAVRAGLDAFFANPRSRDVTDANGETLAEAVTLIDSAQENARYLHVVERLLAEYDPSWNTSRWMLAAVNNGYTVTFRGHYSPEFLGAVEADPGVLHALHRFAADHTALLGTDEAYLTSNAGRELGRFLQHASLRDRVRPLAADLLGRSAATGPTAPLWVGVAEMADAYDSANCSAYGTCGLRERLEREVLPVRRTCGPVVRILAQQMTAAQLDATCASLAGQDAAFQRIVGHGGPVADDGNTVLEVVVYDSGTDYRTYAGAMYGIGTDNGGMYLEGDPAAPGNQARFIAYEADWLRPEFAVWNLNHEYTHYLDGRFTLYGDFAAAMATPTVWWVEGVAEYVSYSYRGLPYTAAMAEAARGTYALSTLFDTGYGHGSARVYRWGYLAVRYLLERHPADLHRVLGHYRAGRWDVARAHLTTTVGTRYDADFAAWLAACAAGDCGTAVPECTGADTRALGGGCRRSGLTAAEGDHVHLYLYVPPGTARLTITSTGGTGDPDLYYSGSGWATATSYTSRSAGPGTSHVLTVTDPPAGYTYVSLHAASAFTGAAVASAY</sequence>
<dbReference type="InterPro" id="IPR013661">
    <property type="entry name" value="Peptidase_M9_N_dom"/>
</dbReference>
<organism evidence="17 18">
    <name type="scientific">Streptomyces sanyensis</name>
    <dbReference type="NCBI Taxonomy" id="568869"/>
    <lineage>
        <taxon>Bacteria</taxon>
        <taxon>Bacillati</taxon>
        <taxon>Actinomycetota</taxon>
        <taxon>Actinomycetes</taxon>
        <taxon>Kitasatosporales</taxon>
        <taxon>Streptomycetaceae</taxon>
        <taxon>Streptomyces</taxon>
    </lineage>
</organism>
<dbReference type="PANTHER" id="PTHR13062:SF9">
    <property type="entry name" value="MICROBIAL COLLAGENASE"/>
    <property type="match status" value="1"/>
</dbReference>
<comment type="caution">
    <text evidence="17">The sequence shown here is derived from an EMBL/GenBank/DDBJ whole genome shotgun (WGS) entry which is preliminary data.</text>
</comment>
<evidence type="ECO:0000256" key="8">
    <source>
        <dbReference type="ARBA" id="ARBA00022729"/>
    </source>
</evidence>
<keyword evidence="9" id="KW-0378">Hydrolase</keyword>
<feature type="compositionally biased region" description="Low complexity" evidence="13">
    <location>
        <begin position="36"/>
        <end position="65"/>
    </location>
</feature>
<feature type="domain" description="Peptidase M9 collagenase N-terminal" evidence="16">
    <location>
        <begin position="116"/>
        <end position="296"/>
    </location>
</feature>
<feature type="domain" description="Peptidase C-terminal archaeal/bacterial" evidence="15">
    <location>
        <begin position="691"/>
        <end position="749"/>
    </location>
</feature>
<dbReference type="PRINTS" id="PR00931">
    <property type="entry name" value="MICOLLPTASE"/>
</dbReference>
<evidence type="ECO:0000256" key="5">
    <source>
        <dbReference type="ARBA" id="ARBA00022525"/>
    </source>
</evidence>
<proteinExistence type="predicted"/>
<dbReference type="EC" id="3.4.24.3" evidence="4"/>
<keyword evidence="8 14" id="KW-0732">Signal</keyword>
<evidence type="ECO:0000256" key="7">
    <source>
        <dbReference type="ARBA" id="ARBA00022723"/>
    </source>
</evidence>
<dbReference type="Pfam" id="PF04151">
    <property type="entry name" value="PPC"/>
    <property type="match status" value="1"/>
</dbReference>
<evidence type="ECO:0000256" key="6">
    <source>
        <dbReference type="ARBA" id="ARBA00022670"/>
    </source>
</evidence>
<evidence type="ECO:0000256" key="4">
    <source>
        <dbReference type="ARBA" id="ARBA00012653"/>
    </source>
</evidence>
<evidence type="ECO:0000256" key="1">
    <source>
        <dbReference type="ARBA" id="ARBA00000424"/>
    </source>
</evidence>
<dbReference type="InterPro" id="IPR002169">
    <property type="entry name" value="Peptidase_M9A/M9B"/>
</dbReference>
<dbReference type="Gene3D" id="3.40.30.160">
    <property type="entry name" value="Collagenase ColT, N-terminal domain"/>
    <property type="match status" value="1"/>
</dbReference>
<gene>
    <name evidence="17" type="ORF">GCM10023329_03440</name>
</gene>
<keyword evidence="10" id="KW-0862">Zinc</keyword>